<dbReference type="AlphaFoldDB" id="A0A7H0Z8Y5"/>
<geneLocation type="plasmid" evidence="1 2">
    <name>pPSB1-1</name>
</geneLocation>
<protein>
    <submittedName>
        <fullName evidence="1">TnsA endonuclease C</fullName>
    </submittedName>
</protein>
<reference evidence="1 2" key="1">
    <citation type="journal article" date="2014" name="Genome Announc.">
        <title>Comparative Genome Analysis of Two Isolates of the Fish Pathogen Piscirickettsia salmonis from Different Hosts Reveals Major Differences in Virulence-Associated Secretion Systems.</title>
        <authorList>
            <person name="Bohle H."/>
            <person name="Henriquez P."/>
            <person name="Grothusen H."/>
            <person name="Navas E."/>
            <person name="Sandoval A."/>
            <person name="Bustamante F."/>
            <person name="Bustos P."/>
            <person name="Mancilla M."/>
        </authorList>
    </citation>
    <scope>NUCLEOTIDE SEQUENCE [LARGE SCALE GENOMIC DNA]</scope>
    <source>
        <strain evidence="2">B1-32597</strain>
    </source>
</reference>
<dbReference type="RefSeq" id="WP_047927050.1">
    <property type="nucleotide sequence ID" value="NZ_CP012509.1"/>
</dbReference>
<dbReference type="Proteomes" id="UP000029558">
    <property type="component" value="Plasmid pPSB1-1"/>
</dbReference>
<name>A0A7H0Z8Y5_PISSA</name>
<gene>
    <name evidence="1" type="ORF">KU39_1p55</name>
</gene>
<keyword evidence="1" id="KW-0614">Plasmid</keyword>
<evidence type="ECO:0000313" key="2">
    <source>
        <dbReference type="Proteomes" id="UP000029558"/>
    </source>
</evidence>
<organism evidence="1 2">
    <name type="scientific">Piscirickettsia salmonis</name>
    <dbReference type="NCBI Taxonomy" id="1238"/>
    <lineage>
        <taxon>Bacteria</taxon>
        <taxon>Pseudomonadati</taxon>
        <taxon>Pseudomonadota</taxon>
        <taxon>Gammaproteobacteria</taxon>
        <taxon>Thiotrichales</taxon>
        <taxon>Piscirickettsiaceae</taxon>
        <taxon>Piscirickettsia</taxon>
    </lineage>
</organism>
<proteinExistence type="predicted"/>
<keyword evidence="1" id="KW-0540">Nuclease</keyword>
<keyword evidence="1" id="KW-0255">Endonuclease</keyword>
<sequence>MDRIERFEETKQLCMSRNHDHRYGVTWENININRLLSGGLISNKLNYDNGVITLFEKLCLKKIPVNKCAAQPAFIKFLREEPNLLKINYYLSKERLHQKGVDLLQELVKDIEEITKHFYLRLGHAGAKYNHEMEQAITKSQPLRVDSYYSIWNKEINRYGYHKQGLVINGIGWSVTTLSHHNTSSIYELSFFEIKEMRDLALSEYEIKQVYPGTSIIEVFIRKRSNKGHLIFIDIDKMERVKKKEAQLRIFQQLDSGHAKAS</sequence>
<dbReference type="EMBL" id="CP012509">
    <property type="protein sequence ID" value="ALB24396.1"/>
    <property type="molecule type" value="Genomic_DNA"/>
</dbReference>
<evidence type="ECO:0000313" key="1">
    <source>
        <dbReference type="EMBL" id="ALB24396.1"/>
    </source>
</evidence>
<accession>A0A7H0Z8Y5</accession>
<keyword evidence="1" id="KW-0378">Hydrolase</keyword>
<dbReference type="OrthoDB" id="9880598at2"/>
<dbReference type="GO" id="GO:0004519">
    <property type="term" value="F:endonuclease activity"/>
    <property type="evidence" value="ECO:0007669"/>
    <property type="project" value="UniProtKB-KW"/>
</dbReference>